<reference evidence="1" key="2">
    <citation type="journal article" date="2015" name="Fish Shellfish Immunol.">
        <title>Early steps in the European eel (Anguilla anguilla)-Vibrio vulnificus interaction in the gills: Role of the RtxA13 toxin.</title>
        <authorList>
            <person name="Callol A."/>
            <person name="Pajuelo D."/>
            <person name="Ebbesson L."/>
            <person name="Teles M."/>
            <person name="MacKenzie S."/>
            <person name="Amaro C."/>
        </authorList>
    </citation>
    <scope>NUCLEOTIDE SEQUENCE</scope>
</reference>
<name>A0A0E9P7F1_ANGAN</name>
<accession>A0A0E9P7F1</accession>
<organism evidence="1">
    <name type="scientific">Anguilla anguilla</name>
    <name type="common">European freshwater eel</name>
    <name type="synonym">Muraena anguilla</name>
    <dbReference type="NCBI Taxonomy" id="7936"/>
    <lineage>
        <taxon>Eukaryota</taxon>
        <taxon>Metazoa</taxon>
        <taxon>Chordata</taxon>
        <taxon>Craniata</taxon>
        <taxon>Vertebrata</taxon>
        <taxon>Euteleostomi</taxon>
        <taxon>Actinopterygii</taxon>
        <taxon>Neopterygii</taxon>
        <taxon>Teleostei</taxon>
        <taxon>Anguilliformes</taxon>
        <taxon>Anguillidae</taxon>
        <taxon>Anguilla</taxon>
    </lineage>
</organism>
<proteinExistence type="predicted"/>
<sequence>MITSCHPYTPCVFSCFSIVWFSKANQTWS</sequence>
<evidence type="ECO:0000313" key="1">
    <source>
        <dbReference type="EMBL" id="JAH00581.1"/>
    </source>
</evidence>
<dbReference type="AlphaFoldDB" id="A0A0E9P7F1"/>
<reference evidence="1" key="1">
    <citation type="submission" date="2014-11" db="EMBL/GenBank/DDBJ databases">
        <authorList>
            <person name="Amaro Gonzalez C."/>
        </authorList>
    </citation>
    <scope>NUCLEOTIDE SEQUENCE</scope>
</reference>
<protein>
    <submittedName>
        <fullName evidence="1">Uncharacterized protein</fullName>
    </submittedName>
</protein>
<dbReference type="EMBL" id="GBXM01107996">
    <property type="protein sequence ID" value="JAH00581.1"/>
    <property type="molecule type" value="Transcribed_RNA"/>
</dbReference>